<organism evidence="3 4">
    <name type="scientific">Paenibacillus glacialis</name>
    <dbReference type="NCBI Taxonomy" id="494026"/>
    <lineage>
        <taxon>Bacteria</taxon>
        <taxon>Bacillati</taxon>
        <taxon>Bacillota</taxon>
        <taxon>Bacilli</taxon>
        <taxon>Bacillales</taxon>
        <taxon>Paenibacillaceae</taxon>
        <taxon>Paenibacillus</taxon>
    </lineage>
</organism>
<dbReference type="GO" id="GO:0016829">
    <property type="term" value="F:lyase activity"/>
    <property type="evidence" value="ECO:0007669"/>
    <property type="project" value="UniProtKB-KW"/>
</dbReference>
<dbReference type="GO" id="GO:0046872">
    <property type="term" value="F:metal ion binding"/>
    <property type="evidence" value="ECO:0007669"/>
    <property type="project" value="UniProtKB-KW"/>
</dbReference>
<dbReference type="PANTHER" id="PTHR33542">
    <property type="entry name" value="SIROHYDROCHLORIN FERROCHELATASE, CHLOROPLASTIC"/>
    <property type="match status" value="1"/>
</dbReference>
<dbReference type="Proteomes" id="UP000076967">
    <property type="component" value="Unassembled WGS sequence"/>
</dbReference>
<dbReference type="InterPro" id="IPR050963">
    <property type="entry name" value="Sirohydro_Cobaltochel/CbiX"/>
</dbReference>
<evidence type="ECO:0000313" key="4">
    <source>
        <dbReference type="Proteomes" id="UP000076967"/>
    </source>
</evidence>
<dbReference type="PANTHER" id="PTHR33542:SF3">
    <property type="entry name" value="SIROHYDROCHLORIN FERROCHELATASE, CHLOROPLASTIC"/>
    <property type="match status" value="1"/>
</dbReference>
<dbReference type="STRING" id="494026.PGLA_21805"/>
<dbReference type="Pfam" id="PF01903">
    <property type="entry name" value="CbiX"/>
    <property type="match status" value="1"/>
</dbReference>
<dbReference type="AlphaFoldDB" id="A0A168FBP5"/>
<name>A0A168FBP5_9BACL</name>
<dbReference type="OrthoDB" id="1489951at2"/>
<dbReference type="SUPFAM" id="SSF53800">
    <property type="entry name" value="Chelatase"/>
    <property type="match status" value="1"/>
</dbReference>
<dbReference type="InterPro" id="IPR002762">
    <property type="entry name" value="CbiX-like"/>
</dbReference>
<evidence type="ECO:0000256" key="1">
    <source>
        <dbReference type="ARBA" id="ARBA00022723"/>
    </source>
</evidence>
<keyword evidence="2" id="KW-0456">Lyase</keyword>
<gene>
    <name evidence="3" type="ORF">PGLA_21805</name>
</gene>
<evidence type="ECO:0000256" key="2">
    <source>
        <dbReference type="ARBA" id="ARBA00023239"/>
    </source>
</evidence>
<evidence type="ECO:0000313" key="3">
    <source>
        <dbReference type="EMBL" id="OAB36054.1"/>
    </source>
</evidence>
<accession>A0A168FBP5</accession>
<sequence length="256" mass="29020">MRRPGVLIISHGSREPMWVELVDEAVNQLPLQDLIPVAVSFLEIVEGRLIQDGIYLLEEQGVTDIIVIPLFVSSGSTHVDEIAYALGVKENADCETELAPYHIQSNIHYGVPMDDDDNVAQMVWDKIRGLCVDVEREVILLVGHGSIYEGFRERWEKGISSLALKVQAISGVNAVDYALLNPNSVQERTEYWQREFGYQVIVAPLFLSEGYFTRNVIPERLKGLTYRYSGQALLPHPLISQWIGKQVHVMLQRFIF</sequence>
<dbReference type="CDD" id="cd03416">
    <property type="entry name" value="CbiX_SirB_N"/>
    <property type="match status" value="1"/>
</dbReference>
<protein>
    <submittedName>
        <fullName evidence="3">Cobalamin biosynthesis protein CbiX</fullName>
    </submittedName>
</protein>
<dbReference type="Gene3D" id="3.40.50.1400">
    <property type="match status" value="2"/>
</dbReference>
<keyword evidence="1" id="KW-0479">Metal-binding</keyword>
<dbReference type="RefSeq" id="WP_068537060.1">
    <property type="nucleotide sequence ID" value="NZ_LVJH01000058.1"/>
</dbReference>
<keyword evidence="4" id="KW-1185">Reference proteome</keyword>
<proteinExistence type="predicted"/>
<comment type="caution">
    <text evidence="3">The sequence shown here is derived from an EMBL/GenBank/DDBJ whole genome shotgun (WGS) entry which is preliminary data.</text>
</comment>
<dbReference type="EMBL" id="LVJH01000058">
    <property type="protein sequence ID" value="OAB36054.1"/>
    <property type="molecule type" value="Genomic_DNA"/>
</dbReference>
<reference evidence="3 4" key="1">
    <citation type="submission" date="2016-03" db="EMBL/GenBank/DDBJ databases">
        <title>Draft genome sequence of Paenibacillus glacialis DSM 22343.</title>
        <authorList>
            <person name="Shin S.-K."/>
            <person name="Yi H."/>
        </authorList>
    </citation>
    <scope>NUCLEOTIDE SEQUENCE [LARGE SCALE GENOMIC DNA]</scope>
    <source>
        <strain evidence="3 4">DSM 22343</strain>
    </source>
</reference>